<dbReference type="RefSeq" id="WP_087635472.1">
    <property type="nucleotide sequence ID" value="NZ_CP021524.1"/>
</dbReference>
<reference evidence="1 2" key="1">
    <citation type="submission" date="2017-05" db="EMBL/GenBank/DDBJ databases">
        <title>Genome sequence of Acetobacter pasteurianus subsp. ascendens strain SRCM101447.</title>
        <authorList>
            <person name="Cho S.H."/>
        </authorList>
    </citation>
    <scope>NUCLEOTIDE SEQUENCE [LARGE SCALE GENOMIC DNA]</scope>
    <source>
        <strain evidence="1 2">SRCM101447</strain>
    </source>
</reference>
<dbReference type="AlphaFoldDB" id="A0A1Y0V2S6"/>
<protein>
    <recommendedName>
        <fullName evidence="3">Helix-turn-helix domain-containing protein</fullName>
    </recommendedName>
</protein>
<evidence type="ECO:0000313" key="1">
    <source>
        <dbReference type="EMBL" id="ARW09988.1"/>
    </source>
</evidence>
<proteinExistence type="predicted"/>
<gene>
    <name evidence="1" type="ORF">S101447_00886</name>
</gene>
<evidence type="ECO:0000313" key="2">
    <source>
        <dbReference type="Proteomes" id="UP000195633"/>
    </source>
</evidence>
<sequence>MHGISVLHACDKYQANCDMKNSVTFSVEILAGTRAIAEFLGTSPRQVAYWNEQGRIPCFRIGKTICARPETLRQWLKNCEAGQS</sequence>
<accession>A0A1Y0V2S6</accession>
<organism evidence="1 2">
    <name type="scientific">Acetobacter ascendens</name>
    <dbReference type="NCBI Taxonomy" id="481146"/>
    <lineage>
        <taxon>Bacteria</taxon>
        <taxon>Pseudomonadati</taxon>
        <taxon>Pseudomonadota</taxon>
        <taxon>Alphaproteobacteria</taxon>
        <taxon>Acetobacterales</taxon>
        <taxon>Acetobacteraceae</taxon>
        <taxon>Acetobacter</taxon>
    </lineage>
</organism>
<dbReference type="EMBL" id="CP021524">
    <property type="protein sequence ID" value="ARW09988.1"/>
    <property type="molecule type" value="Genomic_DNA"/>
</dbReference>
<name>A0A1Y0V2S6_9PROT</name>
<dbReference type="SUPFAM" id="SSF46955">
    <property type="entry name" value="Putative DNA-binding domain"/>
    <property type="match status" value="1"/>
</dbReference>
<evidence type="ECO:0008006" key="3">
    <source>
        <dbReference type="Google" id="ProtNLM"/>
    </source>
</evidence>
<dbReference type="InterPro" id="IPR009061">
    <property type="entry name" value="DNA-bd_dom_put_sf"/>
</dbReference>
<dbReference type="Proteomes" id="UP000195633">
    <property type="component" value="Chromosome"/>
</dbReference>